<name>A0A9X3EIY3_9BACT</name>
<gene>
    <name evidence="2" type="ORF">OV079_04950</name>
</gene>
<comment type="caution">
    <text evidence="2">The sequence shown here is derived from an EMBL/GenBank/DDBJ whole genome shotgun (WGS) entry which is preliminary data.</text>
</comment>
<dbReference type="InterPro" id="IPR036691">
    <property type="entry name" value="Endo/exonu/phosph_ase_sf"/>
</dbReference>
<dbReference type="EMBL" id="JAPNKE010000002">
    <property type="protein sequence ID" value="MCY1004927.1"/>
    <property type="molecule type" value="Genomic_DNA"/>
</dbReference>
<evidence type="ECO:0000313" key="2">
    <source>
        <dbReference type="EMBL" id="MCY1004927.1"/>
    </source>
</evidence>
<organism evidence="2 3">
    <name type="scientific">Nannocystis pusilla</name>
    <dbReference type="NCBI Taxonomy" id="889268"/>
    <lineage>
        <taxon>Bacteria</taxon>
        <taxon>Pseudomonadati</taxon>
        <taxon>Myxococcota</taxon>
        <taxon>Polyangia</taxon>
        <taxon>Nannocystales</taxon>
        <taxon>Nannocystaceae</taxon>
        <taxon>Nannocystis</taxon>
    </lineage>
</organism>
<protein>
    <recommendedName>
        <fullName evidence="4">Endonuclease</fullName>
    </recommendedName>
</protein>
<sequence length="146" mass="15872">MNAHRLTLAALLVLAPACADDEIPEDLGSRPEDEVMLVDSPILQHLAAALDDGATLRTSDLFYAERLRFTAAPDPSALLAAQASEHAALPPLAAPATLKVLTYNVGLLNRWYPFTHVGVPYYVERRAEVPARLLGDGWDVLFLQEA</sequence>
<evidence type="ECO:0000256" key="1">
    <source>
        <dbReference type="SAM" id="SignalP"/>
    </source>
</evidence>
<accession>A0A9X3EIY3</accession>
<feature type="chain" id="PRO_5040817658" description="Endonuclease" evidence="1">
    <location>
        <begin position="20"/>
        <end position="146"/>
    </location>
</feature>
<dbReference type="Proteomes" id="UP001150924">
    <property type="component" value="Unassembled WGS sequence"/>
</dbReference>
<proteinExistence type="predicted"/>
<keyword evidence="1" id="KW-0732">Signal</keyword>
<feature type="signal peptide" evidence="1">
    <location>
        <begin position="1"/>
        <end position="19"/>
    </location>
</feature>
<dbReference type="AlphaFoldDB" id="A0A9X3EIY3"/>
<dbReference type="SUPFAM" id="SSF56219">
    <property type="entry name" value="DNase I-like"/>
    <property type="match status" value="1"/>
</dbReference>
<evidence type="ECO:0008006" key="4">
    <source>
        <dbReference type="Google" id="ProtNLM"/>
    </source>
</evidence>
<dbReference type="RefSeq" id="WP_267766539.1">
    <property type="nucleotide sequence ID" value="NZ_JAPNKE010000002.1"/>
</dbReference>
<keyword evidence="3" id="KW-1185">Reference proteome</keyword>
<evidence type="ECO:0000313" key="3">
    <source>
        <dbReference type="Proteomes" id="UP001150924"/>
    </source>
</evidence>
<reference evidence="2" key="1">
    <citation type="submission" date="2022-11" db="EMBL/GenBank/DDBJ databases">
        <title>Minimal conservation of predation-associated metabolite biosynthetic gene clusters underscores biosynthetic potential of Myxococcota including descriptions for ten novel species: Archangium lansinium sp. nov., Myxococcus landrumus sp. nov., Nannocystis bai.</title>
        <authorList>
            <person name="Ahearne A."/>
            <person name="Stevens C."/>
            <person name="Phillips K."/>
        </authorList>
    </citation>
    <scope>NUCLEOTIDE SEQUENCE</scope>
    <source>
        <strain evidence="2">Na p29</strain>
    </source>
</reference>